<keyword evidence="8" id="KW-1185">Reference proteome</keyword>
<evidence type="ECO:0000256" key="1">
    <source>
        <dbReference type="ARBA" id="ARBA00004123"/>
    </source>
</evidence>
<evidence type="ECO:0000256" key="4">
    <source>
        <dbReference type="ARBA" id="ARBA00023163"/>
    </source>
</evidence>
<dbReference type="InterPro" id="IPR037212">
    <property type="entry name" value="Med7/Med21-like"/>
</dbReference>
<reference evidence="7" key="1">
    <citation type="submission" date="2020-10" db="EMBL/GenBank/DDBJ databases">
        <authorList>
            <person name="Kikuchi T."/>
        </authorList>
    </citation>
    <scope>NUCLEOTIDE SEQUENCE</scope>
    <source>
        <strain evidence="7">NKZ352</strain>
    </source>
</reference>
<evidence type="ECO:0000256" key="3">
    <source>
        <dbReference type="ARBA" id="ARBA00023159"/>
    </source>
</evidence>
<dbReference type="GO" id="GO:0006357">
    <property type="term" value="P:regulation of transcription by RNA polymerase II"/>
    <property type="evidence" value="ECO:0007669"/>
    <property type="project" value="TreeGrafter"/>
</dbReference>
<dbReference type="Gene3D" id="6.10.280.10">
    <property type="entry name" value="Mediator complex, subunit Med21"/>
    <property type="match status" value="1"/>
</dbReference>
<dbReference type="GO" id="GO:0003712">
    <property type="term" value="F:transcription coregulator activity"/>
    <property type="evidence" value="ECO:0007669"/>
    <property type="project" value="TreeGrafter"/>
</dbReference>
<keyword evidence="5 6" id="KW-0539">Nucleus</keyword>
<sequence>MSDRLTQLQDLVNDMASYMTNAIGVLQASAPPCEFNHISKELEEETNCDLFASYIARAAKDIETLVDSFPVEEMNPDEADEEMRNEDVSRIKVVEELEKTSHEAAILIKNVQEKITQIARTQINSRPIA</sequence>
<protein>
    <recommendedName>
        <fullName evidence="6">Mediator of RNA polymerase II transcription subunit 21</fullName>
    </recommendedName>
</protein>
<evidence type="ECO:0000313" key="7">
    <source>
        <dbReference type="EMBL" id="CAD6198942.1"/>
    </source>
</evidence>
<accession>A0A8S1HWG1</accession>
<proteinExistence type="inferred from homology"/>
<comment type="function">
    <text evidence="6">Component of the Mediator complex, a coactivator involved in the regulated transcription of nearly all RNA polymerase II-dependent genes. Mediator functions as a bridge to convey information from gene-specific regulatory proteins to the basal RNA polymerase II transcription machinery. Mediator is recruited to promoters by direct interactions with regulatory proteins and serves as a scaffold for the assembly of a functional preinitiation complex with RNA polymerase II and the general transcription factors.</text>
</comment>
<dbReference type="Proteomes" id="UP000835052">
    <property type="component" value="Unassembled WGS sequence"/>
</dbReference>
<comment type="subunit">
    <text evidence="6">Component of the Mediator complex.</text>
</comment>
<keyword evidence="2 6" id="KW-0805">Transcription regulation</keyword>
<keyword evidence="4 6" id="KW-0804">Transcription</keyword>
<evidence type="ECO:0000313" key="8">
    <source>
        <dbReference type="Proteomes" id="UP000835052"/>
    </source>
</evidence>
<dbReference type="PANTHER" id="PTHR13381:SF0">
    <property type="entry name" value="MEDIATOR OF RNA POLYMERASE II TRANSCRIPTION SUBUNIT 21"/>
    <property type="match status" value="1"/>
</dbReference>
<comment type="subcellular location">
    <subcellularLocation>
        <location evidence="1 6">Nucleus</location>
    </subcellularLocation>
</comment>
<dbReference type="EMBL" id="CAJGYM010000145">
    <property type="protein sequence ID" value="CAD6198942.1"/>
    <property type="molecule type" value="Genomic_DNA"/>
</dbReference>
<comment type="similarity">
    <text evidence="6">Belongs to the Mediator complex subunit 21 family.</text>
</comment>
<dbReference type="AlphaFoldDB" id="A0A8S1HWG1"/>
<dbReference type="PANTHER" id="PTHR13381">
    <property type="entry name" value="RNA POLYMERASE II HOLOENZYME COMPONENT SRB7"/>
    <property type="match status" value="1"/>
</dbReference>
<dbReference type="Pfam" id="PF11221">
    <property type="entry name" value="Med21"/>
    <property type="match status" value="1"/>
</dbReference>
<comment type="caution">
    <text evidence="7">The sequence shown here is derived from an EMBL/GenBank/DDBJ whole genome shotgun (WGS) entry which is preliminary data.</text>
</comment>
<evidence type="ECO:0000256" key="5">
    <source>
        <dbReference type="ARBA" id="ARBA00023242"/>
    </source>
</evidence>
<dbReference type="OrthoDB" id="526653at2759"/>
<organism evidence="7 8">
    <name type="scientific">Caenorhabditis auriculariae</name>
    <dbReference type="NCBI Taxonomy" id="2777116"/>
    <lineage>
        <taxon>Eukaryota</taxon>
        <taxon>Metazoa</taxon>
        <taxon>Ecdysozoa</taxon>
        <taxon>Nematoda</taxon>
        <taxon>Chromadorea</taxon>
        <taxon>Rhabditida</taxon>
        <taxon>Rhabditina</taxon>
        <taxon>Rhabditomorpha</taxon>
        <taxon>Rhabditoidea</taxon>
        <taxon>Rhabditidae</taxon>
        <taxon>Peloderinae</taxon>
        <taxon>Caenorhabditis</taxon>
    </lineage>
</organism>
<dbReference type="GO" id="GO:0016592">
    <property type="term" value="C:mediator complex"/>
    <property type="evidence" value="ECO:0007669"/>
    <property type="project" value="UniProtKB-UniRule"/>
</dbReference>
<name>A0A8S1HWG1_9PELO</name>
<evidence type="ECO:0000256" key="6">
    <source>
        <dbReference type="RuleBase" id="RU366036"/>
    </source>
</evidence>
<gene>
    <name evidence="7" type="ORF">CAUJ_LOCUS14847</name>
</gene>
<evidence type="ECO:0000256" key="2">
    <source>
        <dbReference type="ARBA" id="ARBA00023015"/>
    </source>
</evidence>
<keyword evidence="3 6" id="KW-0010">Activator</keyword>
<dbReference type="InterPro" id="IPR021384">
    <property type="entry name" value="Mediator_Med21"/>
</dbReference>
<dbReference type="SUPFAM" id="SSF140718">
    <property type="entry name" value="Mediator hinge subcomplex-like"/>
    <property type="match status" value="1"/>
</dbReference>